<dbReference type="FunFam" id="3.20.20.100:FF:000015">
    <property type="entry name" value="Oxidoreductase, aldo/keto reductase family"/>
    <property type="match status" value="1"/>
</dbReference>
<dbReference type="InterPro" id="IPR020471">
    <property type="entry name" value="AKR"/>
</dbReference>
<dbReference type="PRINTS" id="PR00069">
    <property type="entry name" value="ALDKETRDTASE"/>
</dbReference>
<dbReference type="AlphaFoldDB" id="A0A328UCE8"/>
<evidence type="ECO:0000256" key="2">
    <source>
        <dbReference type="ARBA" id="ARBA00022857"/>
    </source>
</evidence>
<dbReference type="SUPFAM" id="SSF51430">
    <property type="entry name" value="NAD(P)-linked oxidoreductase"/>
    <property type="match status" value="1"/>
</dbReference>
<evidence type="ECO:0000256" key="6">
    <source>
        <dbReference type="PIRSR" id="PIRSR000097-3"/>
    </source>
</evidence>
<keyword evidence="2" id="KW-0521">NADP</keyword>
<reference evidence="8 9" key="1">
    <citation type="submission" date="2018-06" db="EMBL/GenBank/DDBJ databases">
        <title>Noncontiguous genome sequence of Ruminococcaceae bacterium ASD2818.</title>
        <authorList>
            <person name="Chaplin A.V."/>
            <person name="Sokolova S.R."/>
            <person name="Kochetkova T.O."/>
            <person name="Goltsov A.Y."/>
            <person name="Trofimov D.Y."/>
            <person name="Efimov B.A."/>
        </authorList>
    </citation>
    <scope>NUCLEOTIDE SEQUENCE [LARGE SCALE GENOMIC DNA]</scope>
    <source>
        <strain evidence="8 9">ASD2818</strain>
    </source>
</reference>
<dbReference type="InterPro" id="IPR018170">
    <property type="entry name" value="Aldo/ket_reductase_CS"/>
</dbReference>
<dbReference type="InterPro" id="IPR023210">
    <property type="entry name" value="NADP_OxRdtase_dom"/>
</dbReference>
<feature type="site" description="Lowers pKa of active site Tyr" evidence="6">
    <location>
        <position position="80"/>
    </location>
</feature>
<keyword evidence="3" id="KW-0560">Oxidoreductase</keyword>
<dbReference type="Proteomes" id="UP000249377">
    <property type="component" value="Unassembled WGS sequence"/>
</dbReference>
<comment type="caution">
    <text evidence="8">The sequence shown here is derived from an EMBL/GenBank/DDBJ whole genome shotgun (WGS) entry which is preliminary data.</text>
</comment>
<dbReference type="Gene3D" id="3.20.20.100">
    <property type="entry name" value="NADP-dependent oxidoreductase domain"/>
    <property type="match status" value="1"/>
</dbReference>
<comment type="similarity">
    <text evidence="1">Belongs to the aldo/keto reductase family.</text>
</comment>
<name>A0A328UCE8_9FIRM</name>
<evidence type="ECO:0000256" key="1">
    <source>
        <dbReference type="ARBA" id="ARBA00007905"/>
    </source>
</evidence>
<dbReference type="InterPro" id="IPR036812">
    <property type="entry name" value="NAD(P)_OxRdtase_dom_sf"/>
</dbReference>
<evidence type="ECO:0000259" key="7">
    <source>
        <dbReference type="Pfam" id="PF00248"/>
    </source>
</evidence>
<dbReference type="PROSITE" id="PS00063">
    <property type="entry name" value="ALDOKETO_REDUCTASE_3"/>
    <property type="match status" value="1"/>
</dbReference>
<evidence type="ECO:0000256" key="3">
    <source>
        <dbReference type="ARBA" id="ARBA00023002"/>
    </source>
</evidence>
<dbReference type="CDD" id="cd19071">
    <property type="entry name" value="AKR_AKR1-5-like"/>
    <property type="match status" value="1"/>
</dbReference>
<evidence type="ECO:0000256" key="4">
    <source>
        <dbReference type="PIRSR" id="PIRSR000097-1"/>
    </source>
</evidence>
<feature type="active site" description="Proton donor" evidence="4">
    <location>
        <position position="55"/>
    </location>
</feature>
<protein>
    <submittedName>
        <fullName evidence="8">Aldo/keto reductase</fullName>
    </submittedName>
</protein>
<feature type="domain" description="NADP-dependent oxidoreductase" evidence="7">
    <location>
        <begin position="21"/>
        <end position="270"/>
    </location>
</feature>
<accession>A0A328UCE8</accession>
<dbReference type="PROSITE" id="PS00798">
    <property type="entry name" value="ALDOKETO_REDUCTASE_1"/>
    <property type="match status" value="1"/>
</dbReference>
<dbReference type="Pfam" id="PF00248">
    <property type="entry name" value="Aldo_ket_red"/>
    <property type="match status" value="1"/>
</dbReference>
<sequence>MQLYSVADGLACRNGVSIPCVGFGTWLAEEGAMAVNAVKKALELGFRHIDTASYYGNEKSVGQAIRESGIPRDELFVTTKLWNSDHGYHAAKLAFERSLAALQMDYVDLYLIHWPNPAAFRSHWQESNAETWQAMEELYQAGKIRAIGVSNFMPHHLDALLCTAKVVPAVNQIRLCPGSVQPEVTRYCKAHQILLEGYSPLGGGAVFQQPELKQMAEKYGKSISQLCLRWHIQNGFIPLPKSVTPERIFENTQLFDFSLSDADMNFITQIESGCGAAPEPDQVDF</sequence>
<dbReference type="PIRSF" id="PIRSF000097">
    <property type="entry name" value="AKR"/>
    <property type="match status" value="1"/>
</dbReference>
<organism evidence="8 9">
    <name type="scientific">Hydrogeniiclostridium mannosilyticum</name>
    <dbReference type="NCBI Taxonomy" id="2764322"/>
    <lineage>
        <taxon>Bacteria</taxon>
        <taxon>Bacillati</taxon>
        <taxon>Bacillota</taxon>
        <taxon>Clostridia</taxon>
        <taxon>Eubacteriales</taxon>
        <taxon>Acutalibacteraceae</taxon>
        <taxon>Hydrogeniiclostridium</taxon>
    </lineage>
</organism>
<gene>
    <name evidence="8" type="ORF">DPQ25_09115</name>
</gene>
<evidence type="ECO:0000256" key="5">
    <source>
        <dbReference type="PIRSR" id="PIRSR000097-2"/>
    </source>
</evidence>
<keyword evidence="9" id="KW-1185">Reference proteome</keyword>
<dbReference type="PANTHER" id="PTHR43827:SF3">
    <property type="entry name" value="NADP-DEPENDENT OXIDOREDUCTASE DOMAIN-CONTAINING PROTEIN"/>
    <property type="match status" value="1"/>
</dbReference>
<dbReference type="GO" id="GO:0016616">
    <property type="term" value="F:oxidoreductase activity, acting on the CH-OH group of donors, NAD or NADP as acceptor"/>
    <property type="evidence" value="ECO:0007669"/>
    <property type="project" value="UniProtKB-ARBA"/>
</dbReference>
<proteinExistence type="inferred from homology"/>
<dbReference type="RefSeq" id="WP_112332857.1">
    <property type="nucleotide sequence ID" value="NZ_JBKYJQ010000008.1"/>
</dbReference>
<dbReference type="PROSITE" id="PS00062">
    <property type="entry name" value="ALDOKETO_REDUCTASE_2"/>
    <property type="match status" value="1"/>
</dbReference>
<evidence type="ECO:0000313" key="9">
    <source>
        <dbReference type="Proteomes" id="UP000249377"/>
    </source>
</evidence>
<evidence type="ECO:0000313" key="8">
    <source>
        <dbReference type="EMBL" id="RAQ28474.1"/>
    </source>
</evidence>
<feature type="binding site" evidence="5">
    <location>
        <position position="113"/>
    </location>
    <ligand>
        <name>substrate</name>
    </ligand>
</feature>
<dbReference type="EMBL" id="QLYR01000005">
    <property type="protein sequence ID" value="RAQ28474.1"/>
    <property type="molecule type" value="Genomic_DNA"/>
</dbReference>
<dbReference type="PANTHER" id="PTHR43827">
    <property type="entry name" value="2,5-DIKETO-D-GLUCONIC ACID REDUCTASE"/>
    <property type="match status" value="1"/>
</dbReference>